<dbReference type="PANTHER" id="PTHR45266">
    <property type="entry name" value="OXALOACETATE DECARBOXYLASE ALPHA CHAIN"/>
    <property type="match status" value="1"/>
</dbReference>
<dbReference type="PRINTS" id="PR01071">
    <property type="entry name" value="ACOABIOTINCC"/>
</dbReference>
<dbReference type="Pfam" id="PF00364">
    <property type="entry name" value="Biotin_lipoyl"/>
    <property type="match status" value="1"/>
</dbReference>
<keyword evidence="3" id="KW-0275">Fatty acid biosynthesis</keyword>
<evidence type="ECO:0000256" key="1">
    <source>
        <dbReference type="ARBA" id="ARBA00017562"/>
    </source>
</evidence>
<keyword evidence="3" id="KW-0444">Lipid biosynthesis</keyword>
<keyword evidence="3" id="KW-0443">Lipid metabolism</keyword>
<accession>A0A078MUG5</accession>
<keyword evidence="3" id="KW-0276">Fatty acid metabolism</keyword>
<feature type="domain" description="Lipoyl-binding" evidence="4">
    <location>
        <begin position="1"/>
        <end position="77"/>
    </location>
</feature>
<protein>
    <recommendedName>
        <fullName evidence="1 3">Biotin carboxyl carrier protein of acetyl-CoA carboxylase</fullName>
    </recommendedName>
</protein>
<keyword evidence="2 3" id="KW-0092">Biotin</keyword>
<dbReference type="AlphaFoldDB" id="A0A078MUG5"/>
<evidence type="ECO:0000313" key="5">
    <source>
        <dbReference type="EMBL" id="CEA09869.1"/>
    </source>
</evidence>
<gene>
    <name evidence="5" type="primary">accB</name>
    <name evidence="5" type="ORF">BN1051_03246</name>
</gene>
<dbReference type="Gene3D" id="2.40.50.100">
    <property type="match status" value="1"/>
</dbReference>
<dbReference type="InterPro" id="IPR050709">
    <property type="entry name" value="Biotin_Carboxyl_Carrier/Decarb"/>
</dbReference>
<sequence length="82" mass="8656">MAEIQSPIPGVFYRRPGPDKPPFINEGDAVEAGQVIGIVEIMKQFTEIQAEVGGTVESFGVEDGAMVNPGDVLVTVVEGPVE</sequence>
<dbReference type="CDD" id="cd06850">
    <property type="entry name" value="biotinyl_domain"/>
    <property type="match status" value="1"/>
</dbReference>
<comment type="function">
    <text evidence="3">This protein is a component of the acetyl coenzyme A carboxylase complex; first, biotin carboxylase catalyzes the carboxylation of the carrier protein and then the transcarboxylase transfers the carboxyl group to form malonyl-CoA.</text>
</comment>
<proteinExistence type="predicted"/>
<dbReference type="GO" id="GO:0003989">
    <property type="term" value="F:acetyl-CoA carboxylase activity"/>
    <property type="evidence" value="ECO:0007669"/>
    <property type="project" value="InterPro"/>
</dbReference>
<evidence type="ECO:0000256" key="3">
    <source>
        <dbReference type="RuleBase" id="RU364072"/>
    </source>
</evidence>
<dbReference type="NCBIfam" id="NF005457">
    <property type="entry name" value="PRK07051.1"/>
    <property type="match status" value="1"/>
</dbReference>
<dbReference type="UniPathway" id="UPA00094"/>
<evidence type="ECO:0000256" key="2">
    <source>
        <dbReference type="ARBA" id="ARBA00023267"/>
    </source>
</evidence>
<evidence type="ECO:0000259" key="4">
    <source>
        <dbReference type="PROSITE" id="PS50968"/>
    </source>
</evidence>
<dbReference type="PANTHER" id="PTHR45266:SF3">
    <property type="entry name" value="OXALOACETATE DECARBOXYLASE ALPHA CHAIN"/>
    <property type="match status" value="1"/>
</dbReference>
<dbReference type="InterPro" id="IPR000089">
    <property type="entry name" value="Biotin_lipoyl"/>
</dbReference>
<dbReference type="PATRIC" id="fig|1461584.3.peg.3216"/>
<comment type="pathway">
    <text evidence="3">Lipid metabolism; fatty acid biosynthesis.</text>
</comment>
<dbReference type="PROSITE" id="PS50968">
    <property type="entry name" value="BIOTINYL_LIPOYL"/>
    <property type="match status" value="1"/>
</dbReference>
<dbReference type="InterPro" id="IPR011053">
    <property type="entry name" value="Single_hybrid_motif"/>
</dbReference>
<dbReference type="EMBL" id="LN483072">
    <property type="protein sequence ID" value="CEA09869.1"/>
    <property type="molecule type" value="Genomic_DNA"/>
</dbReference>
<dbReference type="GO" id="GO:0006633">
    <property type="term" value="P:fatty acid biosynthetic process"/>
    <property type="evidence" value="ECO:0007669"/>
    <property type="project" value="UniProtKB-UniPathway"/>
</dbReference>
<reference evidence="5" key="1">
    <citation type="submission" date="2014-07" db="EMBL/GenBank/DDBJ databases">
        <authorList>
            <person name="Urmite Genomes Urmite Genomes"/>
        </authorList>
    </citation>
    <scope>NUCLEOTIDE SEQUENCE</scope>
    <source>
        <strain evidence="5">11W110_air</strain>
    </source>
</reference>
<organism evidence="5">
    <name type="scientific">Arthrobacter saudimassiliensis</name>
    <dbReference type="NCBI Taxonomy" id="1461584"/>
    <lineage>
        <taxon>Bacteria</taxon>
        <taxon>Bacillati</taxon>
        <taxon>Actinomycetota</taxon>
        <taxon>Actinomycetes</taxon>
        <taxon>Micrococcales</taxon>
        <taxon>Micrococcaceae</taxon>
        <taxon>Arthrobacter</taxon>
    </lineage>
</organism>
<dbReference type="SUPFAM" id="SSF51230">
    <property type="entry name" value="Single hybrid motif"/>
    <property type="match status" value="1"/>
</dbReference>
<dbReference type="GO" id="GO:0009317">
    <property type="term" value="C:acetyl-CoA carboxylase complex"/>
    <property type="evidence" value="ECO:0007669"/>
    <property type="project" value="InterPro"/>
</dbReference>
<name>A0A078MUG5_9MICC</name>
<dbReference type="InterPro" id="IPR001249">
    <property type="entry name" value="AcCoA_biotinCC"/>
</dbReference>